<sequence length="218" mass="26789">MVYKINGKYRLRIFARGLILMIIWTIQPYAVYQRIIKTGHFYSDPKLSFDLKDDIDFQRSYRWMIEQMRRKVGAPEKEGSYPIWAWYRHDYQHKRPDFRRVRDYSDEVCIELEIPDKKVLLSDFEAWHYVLNNWYYSPATSEKEWNQSIDWLDSLPEKERQKVKRKSWNRIFDITPRKGDWTKNGDVVQACFWALSRDQMRKVWRLRKGQKTQEIYAI</sequence>
<dbReference type="Proteomes" id="UP000051999">
    <property type="component" value="Unassembled WGS sequence"/>
</dbReference>
<comment type="caution">
    <text evidence="2">The sequence shown here is derived from an EMBL/GenBank/DDBJ whole genome shotgun (WGS) entry which is preliminary data.</text>
</comment>
<keyword evidence="1" id="KW-0472">Membrane</keyword>
<dbReference type="EMBL" id="AZFF01000002">
    <property type="protein sequence ID" value="KRL56926.1"/>
    <property type="molecule type" value="Genomic_DNA"/>
</dbReference>
<keyword evidence="3" id="KW-1185">Reference proteome</keyword>
<dbReference type="PATRIC" id="fig|1114972.6.peg.1238"/>
<keyword evidence="1" id="KW-1133">Transmembrane helix</keyword>
<dbReference type="Pfam" id="PF12952">
    <property type="entry name" value="DUF3841"/>
    <property type="match status" value="1"/>
</dbReference>
<dbReference type="InterPro" id="IPR024211">
    <property type="entry name" value="DUF3841"/>
</dbReference>
<evidence type="ECO:0000313" key="3">
    <source>
        <dbReference type="Proteomes" id="UP000051999"/>
    </source>
</evidence>
<name>A0A0R1RLG1_9LACO</name>
<dbReference type="eggNOG" id="ENOG5032S6V">
    <property type="taxonomic scope" value="Bacteria"/>
</dbReference>
<keyword evidence="1" id="KW-0812">Transmembrane</keyword>
<evidence type="ECO:0000256" key="1">
    <source>
        <dbReference type="SAM" id="Phobius"/>
    </source>
</evidence>
<accession>A0A0R1RLG1</accession>
<organism evidence="2 3">
    <name type="scientific">Furfurilactobacillus rossiae DSM 15814</name>
    <dbReference type="NCBI Taxonomy" id="1114972"/>
    <lineage>
        <taxon>Bacteria</taxon>
        <taxon>Bacillati</taxon>
        <taxon>Bacillota</taxon>
        <taxon>Bacilli</taxon>
        <taxon>Lactobacillales</taxon>
        <taxon>Lactobacillaceae</taxon>
        <taxon>Furfurilactobacillus</taxon>
    </lineage>
</organism>
<proteinExistence type="predicted"/>
<gene>
    <name evidence="2" type="ORF">FD35_GL001222</name>
</gene>
<evidence type="ECO:0008006" key="4">
    <source>
        <dbReference type="Google" id="ProtNLM"/>
    </source>
</evidence>
<feature type="transmembrane region" description="Helical" evidence="1">
    <location>
        <begin position="13"/>
        <end position="32"/>
    </location>
</feature>
<evidence type="ECO:0000313" key="2">
    <source>
        <dbReference type="EMBL" id="KRL56926.1"/>
    </source>
</evidence>
<dbReference type="AlphaFoldDB" id="A0A0R1RLG1"/>
<protein>
    <recommendedName>
        <fullName evidence="4">DUF3841 domain-containing protein</fullName>
    </recommendedName>
</protein>
<reference evidence="2 3" key="1">
    <citation type="journal article" date="2015" name="Genome Announc.">
        <title>Expanding the biotechnology potential of lactobacilli through comparative genomics of 213 strains and associated genera.</title>
        <authorList>
            <person name="Sun Z."/>
            <person name="Harris H.M."/>
            <person name="McCann A."/>
            <person name="Guo C."/>
            <person name="Argimon S."/>
            <person name="Zhang W."/>
            <person name="Yang X."/>
            <person name="Jeffery I.B."/>
            <person name="Cooney J.C."/>
            <person name="Kagawa T.F."/>
            <person name="Liu W."/>
            <person name="Song Y."/>
            <person name="Salvetti E."/>
            <person name="Wrobel A."/>
            <person name="Rasinkangas P."/>
            <person name="Parkhill J."/>
            <person name="Rea M.C."/>
            <person name="O'Sullivan O."/>
            <person name="Ritari J."/>
            <person name="Douillard F.P."/>
            <person name="Paul Ross R."/>
            <person name="Yang R."/>
            <person name="Briner A.E."/>
            <person name="Felis G.E."/>
            <person name="de Vos W.M."/>
            <person name="Barrangou R."/>
            <person name="Klaenhammer T.R."/>
            <person name="Caufield P.W."/>
            <person name="Cui Y."/>
            <person name="Zhang H."/>
            <person name="O'Toole P.W."/>
        </authorList>
    </citation>
    <scope>NUCLEOTIDE SEQUENCE [LARGE SCALE GENOMIC DNA]</scope>
    <source>
        <strain evidence="2 3">DSM 15814</strain>
    </source>
</reference>